<evidence type="ECO:0000256" key="1">
    <source>
        <dbReference type="SAM" id="SignalP"/>
    </source>
</evidence>
<proteinExistence type="predicted"/>
<organism evidence="2 3">
    <name type="scientific">Nocardioides mesophilus</name>
    <dbReference type="NCBI Taxonomy" id="433659"/>
    <lineage>
        <taxon>Bacteria</taxon>
        <taxon>Bacillati</taxon>
        <taxon>Actinomycetota</taxon>
        <taxon>Actinomycetes</taxon>
        <taxon>Propionibacteriales</taxon>
        <taxon>Nocardioidaceae</taxon>
        <taxon>Nocardioides</taxon>
    </lineage>
</organism>
<evidence type="ECO:0008006" key="4">
    <source>
        <dbReference type="Google" id="ProtNLM"/>
    </source>
</evidence>
<dbReference type="Proteomes" id="UP000515947">
    <property type="component" value="Chromosome"/>
</dbReference>
<dbReference type="RefSeq" id="WP_187580438.1">
    <property type="nucleotide sequence ID" value="NZ_CP060713.1"/>
</dbReference>
<evidence type="ECO:0000313" key="2">
    <source>
        <dbReference type="EMBL" id="QNN54598.1"/>
    </source>
</evidence>
<protein>
    <recommendedName>
        <fullName evidence="4">Lipoprotein</fullName>
    </recommendedName>
</protein>
<dbReference type="AlphaFoldDB" id="A0A7G9RG73"/>
<reference evidence="2 3" key="1">
    <citation type="submission" date="2020-08" db="EMBL/GenBank/DDBJ databases">
        <title>Genome sequence of Nocardioides mesophilus KACC 16243T.</title>
        <authorList>
            <person name="Hyun D.-W."/>
            <person name="Bae J.-W."/>
        </authorList>
    </citation>
    <scope>NUCLEOTIDE SEQUENCE [LARGE SCALE GENOMIC DNA]</scope>
    <source>
        <strain evidence="2 3">KACC 16243</strain>
    </source>
</reference>
<dbReference type="EMBL" id="CP060713">
    <property type="protein sequence ID" value="QNN54598.1"/>
    <property type="molecule type" value="Genomic_DNA"/>
</dbReference>
<feature type="chain" id="PRO_5039225266" description="Lipoprotein" evidence="1">
    <location>
        <begin position="19"/>
        <end position="85"/>
    </location>
</feature>
<dbReference type="PROSITE" id="PS51257">
    <property type="entry name" value="PROKAR_LIPOPROTEIN"/>
    <property type="match status" value="1"/>
</dbReference>
<evidence type="ECO:0000313" key="3">
    <source>
        <dbReference type="Proteomes" id="UP000515947"/>
    </source>
</evidence>
<gene>
    <name evidence="2" type="ORF">H9L09_09995</name>
</gene>
<accession>A0A7G9RG73</accession>
<name>A0A7G9RG73_9ACTN</name>
<keyword evidence="1" id="KW-0732">Signal</keyword>
<sequence>MKGNVLAVALAIPFSFFAGCSSADTADLPEVDWGEYASDVQDRIDGLANSADCAGLQTQFDNADANGSVDLMSYIDVKLRDAGCY</sequence>
<feature type="signal peptide" evidence="1">
    <location>
        <begin position="1"/>
        <end position="18"/>
    </location>
</feature>
<keyword evidence="3" id="KW-1185">Reference proteome</keyword>
<dbReference type="KEGG" id="nmes:H9L09_09995"/>